<dbReference type="GO" id="GO:0003676">
    <property type="term" value="F:nucleic acid binding"/>
    <property type="evidence" value="ECO:0007669"/>
    <property type="project" value="InterPro"/>
</dbReference>
<dbReference type="InterPro" id="IPR012337">
    <property type="entry name" value="RNaseH-like_sf"/>
</dbReference>
<sequence length="170" mass="19643">MTSFFFDEMGISLTPTVPYGWQPIGEWIEIPSSRSKQINVMGVLNYESKLRCCVVEGSINSDCVIGYFDQLSETLTKKTVVVIDNAPVHTSNDFQNQIEEWEEKGLSFYFLPPYSPELNLIEILWRMIKQHWLPLSAYESYQNLFDGLCDVLQRVGTELTIDFECHNIKT</sequence>
<evidence type="ECO:0000313" key="2">
    <source>
        <dbReference type="EMBL" id="VAX36058.1"/>
    </source>
</evidence>
<dbReference type="InterPro" id="IPR047655">
    <property type="entry name" value="Transpos_IS630-like"/>
</dbReference>
<dbReference type="NCBIfam" id="NF033545">
    <property type="entry name" value="transpos_IS630"/>
    <property type="match status" value="1"/>
</dbReference>
<evidence type="ECO:0000259" key="1">
    <source>
        <dbReference type="Pfam" id="PF13358"/>
    </source>
</evidence>
<dbReference type="Gene3D" id="3.30.420.10">
    <property type="entry name" value="Ribonuclease H-like superfamily/Ribonuclease H"/>
    <property type="match status" value="1"/>
</dbReference>
<feature type="domain" description="Tc1-like transposase DDE" evidence="1">
    <location>
        <begin position="4"/>
        <end position="143"/>
    </location>
</feature>
<dbReference type="Pfam" id="PF13358">
    <property type="entry name" value="DDE_3"/>
    <property type="match status" value="1"/>
</dbReference>
<organism evidence="2">
    <name type="scientific">hydrothermal vent metagenome</name>
    <dbReference type="NCBI Taxonomy" id="652676"/>
    <lineage>
        <taxon>unclassified sequences</taxon>
        <taxon>metagenomes</taxon>
        <taxon>ecological metagenomes</taxon>
    </lineage>
</organism>
<name>A0A3B1DJ78_9ZZZZ</name>
<dbReference type="InterPro" id="IPR038717">
    <property type="entry name" value="Tc1-like_DDE_dom"/>
</dbReference>
<accession>A0A3B1DJ78</accession>
<dbReference type="SUPFAM" id="SSF53098">
    <property type="entry name" value="Ribonuclease H-like"/>
    <property type="match status" value="1"/>
</dbReference>
<reference evidence="2" key="1">
    <citation type="submission" date="2018-06" db="EMBL/GenBank/DDBJ databases">
        <authorList>
            <person name="Zhirakovskaya E."/>
        </authorList>
    </citation>
    <scope>NUCLEOTIDE SEQUENCE</scope>
</reference>
<dbReference type="AlphaFoldDB" id="A0A3B1DJ78"/>
<proteinExistence type="predicted"/>
<dbReference type="InterPro" id="IPR036397">
    <property type="entry name" value="RNaseH_sf"/>
</dbReference>
<dbReference type="EMBL" id="UOGL01000029">
    <property type="protein sequence ID" value="VAX36058.1"/>
    <property type="molecule type" value="Genomic_DNA"/>
</dbReference>
<gene>
    <name evidence="2" type="ORF">MNBD_PLANCTO02-2171</name>
</gene>
<protein>
    <recommendedName>
        <fullName evidence="1">Tc1-like transposase DDE domain-containing protein</fullName>
    </recommendedName>
</protein>